<feature type="region of interest" description="Disordered" evidence="1">
    <location>
        <begin position="52"/>
        <end position="91"/>
    </location>
</feature>
<dbReference type="InParanoid" id="M1DPD5"/>
<proteinExistence type="predicted"/>
<dbReference type="Gramene" id="PGSC0003DMT400092236">
    <property type="protein sequence ID" value="PGSC0003DMT400092236"/>
    <property type="gene ID" value="PGSC0003DMG400041807"/>
</dbReference>
<reference evidence="2" key="2">
    <citation type="submission" date="2015-06" db="UniProtKB">
        <authorList>
            <consortium name="EnsemblPlants"/>
        </authorList>
    </citation>
    <scope>IDENTIFICATION</scope>
    <source>
        <strain evidence="2">DM1-3 516 R44</strain>
    </source>
</reference>
<feature type="compositionally biased region" description="Polar residues" evidence="1">
    <location>
        <begin position="72"/>
        <end position="91"/>
    </location>
</feature>
<organism evidence="2 3">
    <name type="scientific">Solanum tuberosum</name>
    <name type="common">Potato</name>
    <dbReference type="NCBI Taxonomy" id="4113"/>
    <lineage>
        <taxon>Eukaryota</taxon>
        <taxon>Viridiplantae</taxon>
        <taxon>Streptophyta</taxon>
        <taxon>Embryophyta</taxon>
        <taxon>Tracheophyta</taxon>
        <taxon>Spermatophyta</taxon>
        <taxon>Magnoliopsida</taxon>
        <taxon>eudicotyledons</taxon>
        <taxon>Gunneridae</taxon>
        <taxon>Pentapetalae</taxon>
        <taxon>asterids</taxon>
        <taxon>lamiids</taxon>
        <taxon>Solanales</taxon>
        <taxon>Solanaceae</taxon>
        <taxon>Solanoideae</taxon>
        <taxon>Solaneae</taxon>
        <taxon>Solanum</taxon>
    </lineage>
</organism>
<accession>M1DPD5</accession>
<evidence type="ECO:0000313" key="2">
    <source>
        <dbReference type="EnsemblPlants" id="PGSC0003DMT400092236"/>
    </source>
</evidence>
<evidence type="ECO:0000313" key="3">
    <source>
        <dbReference type="Proteomes" id="UP000011115"/>
    </source>
</evidence>
<dbReference type="Proteomes" id="UP000011115">
    <property type="component" value="Unassembled WGS sequence"/>
</dbReference>
<name>M1DPD5_SOLTU</name>
<dbReference type="HOGENOM" id="CLU_2431304_0_0_1"/>
<dbReference type="AlphaFoldDB" id="M1DPD5"/>
<sequence>MDQRPRLSPKGRELDGFLKGQRETTLRGPYIPSWARGFYAVVQAFLADTPVAAPSGSGTVVSSEVTPSTETQVQTDTPGTDAQTDGVTAKT</sequence>
<evidence type="ECO:0000256" key="1">
    <source>
        <dbReference type="SAM" id="MobiDB-lite"/>
    </source>
</evidence>
<evidence type="ECO:0008006" key="4">
    <source>
        <dbReference type="Google" id="ProtNLM"/>
    </source>
</evidence>
<protein>
    <recommendedName>
        <fullName evidence="4">Integrase core domain containing protein</fullName>
    </recommendedName>
</protein>
<feature type="compositionally biased region" description="Low complexity" evidence="1">
    <location>
        <begin position="54"/>
        <end position="71"/>
    </location>
</feature>
<keyword evidence="3" id="KW-1185">Reference proteome</keyword>
<dbReference type="EnsemblPlants" id="PGSC0003DMT400092236">
    <property type="protein sequence ID" value="PGSC0003DMT400092236"/>
    <property type="gene ID" value="PGSC0003DMG400041807"/>
</dbReference>
<reference evidence="3" key="1">
    <citation type="journal article" date="2011" name="Nature">
        <title>Genome sequence and analysis of the tuber crop potato.</title>
        <authorList>
            <consortium name="The Potato Genome Sequencing Consortium"/>
        </authorList>
    </citation>
    <scope>NUCLEOTIDE SEQUENCE [LARGE SCALE GENOMIC DNA]</scope>
    <source>
        <strain evidence="3">cv. DM1-3 516 R44</strain>
    </source>
</reference>
<dbReference type="PaxDb" id="4113-PGSC0003DMT400092236"/>